<feature type="compositionally biased region" description="Basic and acidic residues" evidence="1">
    <location>
        <begin position="350"/>
        <end position="359"/>
    </location>
</feature>
<dbReference type="OrthoDB" id="8638at2157"/>
<evidence type="ECO:0000256" key="1">
    <source>
        <dbReference type="SAM" id="MobiDB-lite"/>
    </source>
</evidence>
<dbReference type="EMBL" id="MWPH01000003">
    <property type="protein sequence ID" value="OVE83595.1"/>
    <property type="molecule type" value="Genomic_DNA"/>
</dbReference>
<dbReference type="PROSITE" id="PS51318">
    <property type="entry name" value="TAT"/>
    <property type="match status" value="1"/>
</dbReference>
<proteinExistence type="predicted"/>
<reference evidence="2 3" key="1">
    <citation type="submission" date="2017-02" db="EMBL/GenBank/DDBJ databases">
        <title>Natronthermophilus aegyptiacus gen. nov.,sp. nov., an aerobic, extremely halophilic alkalithermophilic archaeon isolated from the athalassohaline Wadi An Natrun, Egypt.</title>
        <authorList>
            <person name="Zhao B."/>
        </authorList>
    </citation>
    <scope>NUCLEOTIDE SEQUENCE [LARGE SCALE GENOMIC DNA]</scope>
    <source>
        <strain evidence="2 3">CGMCC 1.3597</strain>
    </source>
</reference>
<dbReference type="RefSeq" id="WP_087715129.1">
    <property type="nucleotide sequence ID" value="NZ_MWPH01000003.1"/>
</dbReference>
<protein>
    <submittedName>
        <fullName evidence="2">Uncharacterized protein</fullName>
    </submittedName>
</protein>
<accession>A0A202E5R7</accession>
<evidence type="ECO:0000313" key="2">
    <source>
        <dbReference type="EMBL" id="OVE83595.1"/>
    </source>
</evidence>
<dbReference type="AlphaFoldDB" id="A0A202E5R7"/>
<dbReference type="Proteomes" id="UP000196084">
    <property type="component" value="Unassembled WGS sequence"/>
</dbReference>
<keyword evidence="3" id="KW-1185">Reference proteome</keyword>
<name>A0A202E5R7_9EURY</name>
<gene>
    <name evidence="2" type="ORF">B2G88_14265</name>
</gene>
<evidence type="ECO:0000313" key="3">
    <source>
        <dbReference type="Proteomes" id="UP000196084"/>
    </source>
</evidence>
<feature type="region of interest" description="Disordered" evidence="1">
    <location>
        <begin position="350"/>
        <end position="399"/>
    </location>
</feature>
<dbReference type="InterPro" id="IPR006311">
    <property type="entry name" value="TAT_signal"/>
</dbReference>
<organism evidence="2 3">
    <name type="scientific">Natronolimnobius baerhuensis</name>
    <dbReference type="NCBI Taxonomy" id="253108"/>
    <lineage>
        <taxon>Archaea</taxon>
        <taxon>Methanobacteriati</taxon>
        <taxon>Methanobacteriota</taxon>
        <taxon>Stenosarchaea group</taxon>
        <taxon>Halobacteria</taxon>
        <taxon>Halobacteriales</taxon>
        <taxon>Natrialbaceae</taxon>
        <taxon>Natronolimnobius</taxon>
    </lineage>
</organism>
<comment type="caution">
    <text evidence="2">The sequence shown here is derived from an EMBL/GenBank/DDBJ whole genome shotgun (WGS) entry which is preliminary data.</text>
</comment>
<sequence>MVNRRNVLKGGLAAVTAGAVGMSVTGTSGAQSGNDGVLVNDFESDGYPGANAVNEWANHAAFDDAALADGALRLEYDDGGFFGSVLLTDVSAYERLELVVRGDDGGEEDDIDLRVGDVRAQLSELTDDSISTEFDTVNIDLEDAGVSRSAVRQLRFGFWHGASGAIELEEIAFVGDGDGNGGEEPPQVVTEEMTLLEYYEDYEYGGYGDAVEIDEYFPGDLGDGHGDHDQVNWSDEEKADHFNVDLDAIRDGARDGSVTFGEMGDAVIDHVNQLEAEGFPRQAIVQLLPRLIFLPEETEELTLHNGPPNYWDEIYGPQEATNDPDTLIQDPWPPDARSYDPDEVAIRDRAHDQPQHEDQEGWTTADRLPDDRYYDDDNPIHLLGDGIHPATEEPLGGDGFTANAPMDCRATVHEESNAWWYQILEFENLSPVPYHLNAAVIMWIGPSGANGDLRTGHYNNEQRPQPGWGHPQRDVIEVMYDEEQQLSAYAVRIAFHDEPYNMRTAYPNQRWSLEIGMSANDHFDDEASREELVQTMVESCHVEVETDMDRNDDLLDALDLRNRMTN</sequence>
<dbReference type="Gene3D" id="2.60.120.430">
    <property type="entry name" value="Galactose-binding lectin"/>
    <property type="match status" value="1"/>
</dbReference>